<comment type="caution">
    <text evidence="1">The sequence shown here is derived from an EMBL/GenBank/DDBJ whole genome shotgun (WGS) entry which is preliminary data.</text>
</comment>
<gene>
    <name evidence="1" type="ORF">DCF15_04675</name>
</gene>
<evidence type="ECO:0000313" key="2">
    <source>
        <dbReference type="Proteomes" id="UP000249794"/>
    </source>
</evidence>
<protein>
    <submittedName>
        <fullName evidence="1">Uncharacterized protein</fullName>
    </submittedName>
</protein>
<reference evidence="2" key="1">
    <citation type="submission" date="2018-04" db="EMBL/GenBank/DDBJ databases">
        <authorList>
            <person name="Cornet L."/>
        </authorList>
    </citation>
    <scope>NUCLEOTIDE SEQUENCE [LARGE SCALE GENOMIC DNA]</scope>
</reference>
<reference evidence="1 2" key="2">
    <citation type="submission" date="2018-06" db="EMBL/GenBank/DDBJ databases">
        <title>Metagenomic assembly of (sub)arctic Cyanobacteria and their associated microbiome from non-axenic cultures.</title>
        <authorList>
            <person name="Baurain D."/>
        </authorList>
    </citation>
    <scope>NUCLEOTIDE SEQUENCE [LARGE SCALE GENOMIC DNA]</scope>
    <source>
        <strain evidence="1">ULC027bin1</strain>
    </source>
</reference>
<evidence type="ECO:0000313" key="1">
    <source>
        <dbReference type="EMBL" id="PZO58680.1"/>
    </source>
</evidence>
<accession>A0A2W4XMI8</accession>
<organism evidence="1 2">
    <name type="scientific">Phormidesmis priestleyi</name>
    <dbReference type="NCBI Taxonomy" id="268141"/>
    <lineage>
        <taxon>Bacteria</taxon>
        <taxon>Bacillati</taxon>
        <taxon>Cyanobacteriota</taxon>
        <taxon>Cyanophyceae</taxon>
        <taxon>Leptolyngbyales</taxon>
        <taxon>Leptolyngbyaceae</taxon>
        <taxon>Phormidesmis</taxon>
    </lineage>
</organism>
<sequence length="60" mass="6822">MEEPSIEKRVSKIFATRQITRRDQQVLMALFSSGKISPTDEALINKIYEALSAGRLRVVE</sequence>
<dbReference type="AlphaFoldDB" id="A0A2W4XMI8"/>
<proteinExistence type="predicted"/>
<dbReference type="EMBL" id="QBMP01000029">
    <property type="protein sequence ID" value="PZO58680.1"/>
    <property type="molecule type" value="Genomic_DNA"/>
</dbReference>
<dbReference type="Proteomes" id="UP000249794">
    <property type="component" value="Unassembled WGS sequence"/>
</dbReference>
<name>A0A2W4XMI8_9CYAN</name>